<protein>
    <recommendedName>
        <fullName evidence="4">coproporphyrinogen oxidase</fullName>
        <ecNumber evidence="4">1.3.3.3</ecNumber>
    </recommendedName>
</protein>
<keyword evidence="8" id="KW-1185">Reference proteome</keyword>
<accession>A0ABR1F7U3</accession>
<evidence type="ECO:0000256" key="3">
    <source>
        <dbReference type="ARBA" id="ARBA00011738"/>
    </source>
</evidence>
<evidence type="ECO:0000256" key="2">
    <source>
        <dbReference type="ARBA" id="ARBA00010644"/>
    </source>
</evidence>
<dbReference type="Pfam" id="PF01218">
    <property type="entry name" value="Coprogen_oxidas"/>
    <property type="match status" value="1"/>
</dbReference>
<comment type="caution">
    <text evidence="7">The sequence shown here is derived from an EMBL/GenBank/DDBJ whole genome shotgun (WGS) entry which is preliminary data.</text>
</comment>
<dbReference type="SUPFAM" id="SSF102886">
    <property type="entry name" value="Coproporphyrinogen III oxidase"/>
    <property type="match status" value="1"/>
</dbReference>
<dbReference type="GeneID" id="90035932"/>
<keyword evidence="5" id="KW-0560">Oxidoreductase</keyword>
<evidence type="ECO:0000313" key="7">
    <source>
        <dbReference type="EMBL" id="KAK7205912.1"/>
    </source>
</evidence>
<keyword evidence="6" id="KW-0627">Porphyrin biosynthesis</keyword>
<evidence type="ECO:0000256" key="1">
    <source>
        <dbReference type="ARBA" id="ARBA00005168"/>
    </source>
</evidence>
<dbReference type="PANTHER" id="PTHR10755">
    <property type="entry name" value="COPROPORPHYRINOGEN III OXIDASE, MITOCHONDRIAL"/>
    <property type="match status" value="1"/>
</dbReference>
<comment type="subunit">
    <text evidence="3">Homodimer.</text>
</comment>
<dbReference type="PIRSF" id="PIRSF000166">
    <property type="entry name" value="Coproporphyri_ox"/>
    <property type="match status" value="1"/>
</dbReference>
<comment type="similarity">
    <text evidence="2">Belongs to the aerobic coproporphyrinogen-III oxidase family.</text>
</comment>
<dbReference type="Gene3D" id="3.40.1500.10">
    <property type="entry name" value="Coproporphyrinogen III oxidase, aerobic"/>
    <property type="match status" value="1"/>
</dbReference>
<dbReference type="PANTHER" id="PTHR10755:SF0">
    <property type="entry name" value="OXYGEN-DEPENDENT COPROPORPHYRINOGEN-III OXIDASE, MITOCHONDRIAL"/>
    <property type="match status" value="1"/>
</dbReference>
<dbReference type="Proteomes" id="UP001498771">
    <property type="component" value="Unassembled WGS sequence"/>
</dbReference>
<dbReference type="InterPro" id="IPR001260">
    <property type="entry name" value="Coprogen_oxidase_aer"/>
</dbReference>
<evidence type="ECO:0000256" key="6">
    <source>
        <dbReference type="ARBA" id="ARBA00023244"/>
    </source>
</evidence>
<comment type="pathway">
    <text evidence="1">Porphyrin-containing compound metabolism; protoporphyrin-IX biosynthesis; protoporphyrinogen-IX from coproporphyrinogen-III (O2 route): step 1/1.</text>
</comment>
<evidence type="ECO:0000256" key="4">
    <source>
        <dbReference type="ARBA" id="ARBA00012869"/>
    </source>
</evidence>
<dbReference type="NCBIfam" id="NF003727">
    <property type="entry name" value="PRK05330.1"/>
    <property type="match status" value="1"/>
</dbReference>
<evidence type="ECO:0000313" key="8">
    <source>
        <dbReference type="Proteomes" id="UP001498771"/>
    </source>
</evidence>
<sequence length="317" mass="36388">MREKMELLLKHYQKQIVAGIERADSSGKQFIIDEWTRGENMGGGITRVFQDGRVFQKGGVNFSAIYGELPPAAAQRMRANHAELKIPESGKLPFYACGISLVIHPQHYLAPSVHLNYRYFETLNEDGTPQSWWFGGGQDLSPMYYNKDDATHFHKLIKEFCDFHDPGYYPRFKKWADDYFRIKFRGEARGIGGIFFDDLHDKDPEEIFKFVGDGLSRFLPSYLPAVKHAYMPPAEGEERPTPEAGKHWQGIRRGRYAEFNLAVDRGTQFGLQTPGSRVESILMTLPKHCSWEYNYHPGPETLEGKTVEVLKNPIDYV</sequence>
<organism evidence="7 8">
    <name type="scientific">Myxozyma melibiosi</name>
    <dbReference type="NCBI Taxonomy" id="54550"/>
    <lineage>
        <taxon>Eukaryota</taxon>
        <taxon>Fungi</taxon>
        <taxon>Dikarya</taxon>
        <taxon>Ascomycota</taxon>
        <taxon>Saccharomycotina</taxon>
        <taxon>Lipomycetes</taxon>
        <taxon>Lipomycetales</taxon>
        <taxon>Lipomycetaceae</taxon>
        <taxon>Myxozyma</taxon>
    </lineage>
</organism>
<dbReference type="EC" id="1.3.3.3" evidence="4"/>
<dbReference type="EMBL" id="JBBJBU010000004">
    <property type="protein sequence ID" value="KAK7205912.1"/>
    <property type="molecule type" value="Genomic_DNA"/>
</dbReference>
<reference evidence="7 8" key="1">
    <citation type="submission" date="2024-03" db="EMBL/GenBank/DDBJ databases">
        <title>Genome-scale model development and genomic sequencing of the oleaginous clade Lipomyces.</title>
        <authorList>
            <consortium name="Lawrence Berkeley National Laboratory"/>
            <person name="Czajka J.J."/>
            <person name="Han Y."/>
            <person name="Kim J."/>
            <person name="Mondo S.J."/>
            <person name="Hofstad B.A."/>
            <person name="Robles A."/>
            <person name="Haridas S."/>
            <person name="Riley R."/>
            <person name="LaButti K."/>
            <person name="Pangilinan J."/>
            <person name="Andreopoulos W."/>
            <person name="Lipzen A."/>
            <person name="Yan J."/>
            <person name="Wang M."/>
            <person name="Ng V."/>
            <person name="Grigoriev I.V."/>
            <person name="Spatafora J.W."/>
            <person name="Magnuson J.K."/>
            <person name="Baker S.E."/>
            <person name="Pomraning K.R."/>
        </authorList>
    </citation>
    <scope>NUCLEOTIDE SEQUENCE [LARGE SCALE GENOMIC DNA]</scope>
    <source>
        <strain evidence="7 8">Phaff 52-87</strain>
    </source>
</reference>
<dbReference type="InterPro" id="IPR036406">
    <property type="entry name" value="Coprogen_oxidase_aer_sf"/>
</dbReference>
<proteinExistence type="inferred from homology"/>
<name>A0ABR1F7U3_9ASCO</name>
<evidence type="ECO:0000256" key="5">
    <source>
        <dbReference type="ARBA" id="ARBA00023002"/>
    </source>
</evidence>
<dbReference type="PRINTS" id="PR00073">
    <property type="entry name" value="COPRGNOXDASE"/>
</dbReference>
<gene>
    <name evidence="7" type="ORF">BZA70DRAFT_237593</name>
</gene>
<dbReference type="RefSeq" id="XP_064768945.1">
    <property type="nucleotide sequence ID" value="XM_064910420.1"/>
</dbReference>